<feature type="non-terminal residue" evidence="1">
    <location>
        <position position="51"/>
    </location>
</feature>
<keyword evidence="2" id="KW-1185">Reference proteome</keyword>
<gene>
    <name evidence="1" type="ORF">FKW44_020256</name>
</gene>
<sequence>MTSIKLCELRHIWNSSSLPLINNVLKRRNLKIKDKQACQSFQNPLLTLQKN</sequence>
<evidence type="ECO:0000313" key="2">
    <source>
        <dbReference type="Proteomes" id="UP000595437"/>
    </source>
</evidence>
<proteinExistence type="predicted"/>
<protein>
    <submittedName>
        <fullName evidence="1">Uncharacterized protein</fullName>
    </submittedName>
</protein>
<name>A0A7T8JZE0_CALRO</name>
<dbReference type="Proteomes" id="UP000595437">
    <property type="component" value="Chromosome 14"/>
</dbReference>
<dbReference type="EMBL" id="CP045903">
    <property type="protein sequence ID" value="QQP39385.1"/>
    <property type="molecule type" value="Genomic_DNA"/>
</dbReference>
<dbReference type="AlphaFoldDB" id="A0A7T8JZE0"/>
<accession>A0A7T8JZE0</accession>
<reference evidence="2" key="1">
    <citation type="submission" date="2021-01" db="EMBL/GenBank/DDBJ databases">
        <title>Caligus Genome Assembly.</title>
        <authorList>
            <person name="Gallardo-Escarate C."/>
        </authorList>
    </citation>
    <scope>NUCLEOTIDE SEQUENCE [LARGE SCALE GENOMIC DNA]</scope>
</reference>
<evidence type="ECO:0000313" key="1">
    <source>
        <dbReference type="EMBL" id="QQP39385.1"/>
    </source>
</evidence>
<organism evidence="1 2">
    <name type="scientific">Caligus rogercresseyi</name>
    <name type="common">Sea louse</name>
    <dbReference type="NCBI Taxonomy" id="217165"/>
    <lineage>
        <taxon>Eukaryota</taxon>
        <taxon>Metazoa</taxon>
        <taxon>Ecdysozoa</taxon>
        <taxon>Arthropoda</taxon>
        <taxon>Crustacea</taxon>
        <taxon>Multicrustacea</taxon>
        <taxon>Hexanauplia</taxon>
        <taxon>Copepoda</taxon>
        <taxon>Siphonostomatoida</taxon>
        <taxon>Caligidae</taxon>
        <taxon>Caligus</taxon>
    </lineage>
</organism>